<evidence type="ECO:0000256" key="3">
    <source>
        <dbReference type="ARBA" id="ARBA00048267"/>
    </source>
</evidence>
<dbReference type="GO" id="GO:0008984">
    <property type="term" value="F:protein-glutamate methylesterase activity"/>
    <property type="evidence" value="ECO:0007669"/>
    <property type="project" value="UniProtKB-EC"/>
</dbReference>
<evidence type="ECO:0000313" key="7">
    <source>
        <dbReference type="Proteomes" id="UP000488299"/>
    </source>
</evidence>
<dbReference type="Pfam" id="PF01339">
    <property type="entry name" value="CheB_methylest"/>
    <property type="match status" value="1"/>
</dbReference>
<sequence length="195" mass="20457">MAENGVGRPEKLVVIGGSTGSIDVLLSVLPMVQVPLTGAAIVIVVHRKNTADSALSAVLALRTSLPVHEVDDKDLVQPGHIYLAPADYHLLFEHDGTFSLDDSEKINYSRPSIDVTFESAADVYGPAVVGIILSGANADGTEGFRAIKQAGGILVAQRPDTAQVGYMPNQAILHTPVDHILSIEQIGAFINGGKG</sequence>
<dbReference type="InterPro" id="IPR000673">
    <property type="entry name" value="Sig_transdc_resp-reg_Me-estase"/>
</dbReference>
<dbReference type="SUPFAM" id="SSF52738">
    <property type="entry name" value="Methylesterase CheB, C-terminal domain"/>
    <property type="match status" value="1"/>
</dbReference>
<comment type="catalytic activity">
    <reaction evidence="3">
        <text>[protein]-L-glutamate 5-O-methyl ester + H2O = L-glutamyl-[protein] + methanol + H(+)</text>
        <dbReference type="Rhea" id="RHEA:23236"/>
        <dbReference type="Rhea" id="RHEA-COMP:10208"/>
        <dbReference type="Rhea" id="RHEA-COMP:10311"/>
        <dbReference type="ChEBI" id="CHEBI:15377"/>
        <dbReference type="ChEBI" id="CHEBI:15378"/>
        <dbReference type="ChEBI" id="CHEBI:17790"/>
        <dbReference type="ChEBI" id="CHEBI:29973"/>
        <dbReference type="ChEBI" id="CHEBI:82795"/>
        <dbReference type="EC" id="3.1.1.61"/>
    </reaction>
</comment>
<dbReference type="CDD" id="cd16433">
    <property type="entry name" value="CheB"/>
    <property type="match status" value="1"/>
</dbReference>
<dbReference type="AlphaFoldDB" id="A0A7J5U5U7"/>
<dbReference type="Proteomes" id="UP000488299">
    <property type="component" value="Unassembled WGS sequence"/>
</dbReference>
<dbReference type="PANTHER" id="PTHR42872:SF3">
    <property type="entry name" value="PROTEIN-GLUTAMATE METHYLESTERASE_PROTEIN-GLUTAMINE GLUTAMINASE 1"/>
    <property type="match status" value="1"/>
</dbReference>
<dbReference type="InterPro" id="IPR035909">
    <property type="entry name" value="CheB_C"/>
</dbReference>
<name>A0A7J5U5U7_9BACT</name>
<gene>
    <name evidence="6" type="ORF">F5984_04255</name>
</gene>
<feature type="active site" evidence="4">
    <location>
        <position position="139"/>
    </location>
</feature>
<feature type="active site" evidence="4">
    <location>
        <position position="18"/>
    </location>
</feature>
<dbReference type="EMBL" id="WELI01000001">
    <property type="protein sequence ID" value="KAB7733156.1"/>
    <property type="molecule type" value="Genomic_DNA"/>
</dbReference>
<protein>
    <recommendedName>
        <fullName evidence="2">protein-glutamate methylesterase</fullName>
        <ecNumber evidence="2">3.1.1.61</ecNumber>
    </recommendedName>
</protein>
<keyword evidence="4" id="KW-0145">Chemotaxis</keyword>
<accession>A0A7J5U5U7</accession>
<dbReference type="EC" id="3.1.1.61" evidence="2"/>
<reference evidence="6 7" key="1">
    <citation type="submission" date="2019-10" db="EMBL/GenBank/DDBJ databases">
        <title>Rudanella paleaurantiibacter sp. nov., isolated from sludge.</title>
        <authorList>
            <person name="Xu S.Q."/>
        </authorList>
    </citation>
    <scope>NUCLEOTIDE SEQUENCE [LARGE SCALE GENOMIC DNA]</scope>
    <source>
        <strain evidence="6 7">HX-22-17</strain>
    </source>
</reference>
<evidence type="ECO:0000256" key="4">
    <source>
        <dbReference type="PROSITE-ProRule" id="PRU00050"/>
    </source>
</evidence>
<feature type="domain" description="CheB-type methylesterase" evidence="5">
    <location>
        <begin position="6"/>
        <end position="190"/>
    </location>
</feature>
<proteinExistence type="predicted"/>
<evidence type="ECO:0000256" key="1">
    <source>
        <dbReference type="ARBA" id="ARBA00022801"/>
    </source>
</evidence>
<comment type="caution">
    <text evidence="6">The sequence shown here is derived from an EMBL/GenBank/DDBJ whole genome shotgun (WGS) entry which is preliminary data.</text>
</comment>
<organism evidence="6 7">
    <name type="scientific">Rudanella paleaurantiibacter</name>
    <dbReference type="NCBI Taxonomy" id="2614655"/>
    <lineage>
        <taxon>Bacteria</taxon>
        <taxon>Pseudomonadati</taxon>
        <taxon>Bacteroidota</taxon>
        <taxon>Cytophagia</taxon>
        <taxon>Cytophagales</taxon>
        <taxon>Cytophagaceae</taxon>
        <taxon>Rudanella</taxon>
    </lineage>
</organism>
<keyword evidence="1 4" id="KW-0378">Hydrolase</keyword>
<evidence type="ECO:0000256" key="2">
    <source>
        <dbReference type="ARBA" id="ARBA00039140"/>
    </source>
</evidence>
<keyword evidence="7" id="KW-1185">Reference proteome</keyword>
<feature type="active site" evidence="4">
    <location>
        <position position="46"/>
    </location>
</feature>
<dbReference type="GO" id="GO:0006935">
    <property type="term" value="P:chemotaxis"/>
    <property type="evidence" value="ECO:0007669"/>
    <property type="project" value="UniProtKB-UniRule"/>
</dbReference>
<dbReference type="PANTHER" id="PTHR42872">
    <property type="entry name" value="PROTEIN-GLUTAMATE METHYLESTERASE/PROTEIN-GLUTAMINE GLUTAMINASE"/>
    <property type="match status" value="1"/>
</dbReference>
<dbReference type="Gene3D" id="3.40.50.180">
    <property type="entry name" value="Methylesterase CheB, C-terminal domain"/>
    <property type="match status" value="1"/>
</dbReference>
<dbReference type="GO" id="GO:0000156">
    <property type="term" value="F:phosphorelay response regulator activity"/>
    <property type="evidence" value="ECO:0007669"/>
    <property type="project" value="InterPro"/>
</dbReference>
<dbReference type="RefSeq" id="WP_152122994.1">
    <property type="nucleotide sequence ID" value="NZ_WELI01000001.1"/>
</dbReference>
<evidence type="ECO:0000259" key="5">
    <source>
        <dbReference type="PROSITE" id="PS50122"/>
    </source>
</evidence>
<dbReference type="GO" id="GO:0005737">
    <property type="term" value="C:cytoplasm"/>
    <property type="evidence" value="ECO:0007669"/>
    <property type="project" value="InterPro"/>
</dbReference>
<dbReference type="PROSITE" id="PS50122">
    <property type="entry name" value="CHEB"/>
    <property type="match status" value="1"/>
</dbReference>
<evidence type="ECO:0000313" key="6">
    <source>
        <dbReference type="EMBL" id="KAB7733156.1"/>
    </source>
</evidence>